<accession>A0ABR2ECE4</accession>
<evidence type="ECO:0000313" key="1">
    <source>
        <dbReference type="EMBL" id="KAK8557777.1"/>
    </source>
</evidence>
<keyword evidence="2" id="KW-1185">Reference proteome</keyword>
<evidence type="ECO:0000313" key="2">
    <source>
        <dbReference type="Proteomes" id="UP001472677"/>
    </source>
</evidence>
<comment type="caution">
    <text evidence="1">The sequence shown here is derived from an EMBL/GenBank/DDBJ whole genome shotgun (WGS) entry which is preliminary data.</text>
</comment>
<dbReference type="EMBL" id="JBBPBM010000016">
    <property type="protein sequence ID" value="KAK8557777.1"/>
    <property type="molecule type" value="Genomic_DNA"/>
</dbReference>
<protein>
    <submittedName>
        <fullName evidence="1">Uncharacterized protein</fullName>
    </submittedName>
</protein>
<sequence length="127" mass="14061">MIMNPLVEPSEVVWSSTPSVLSVTHLALGATIGVNSYDGGEMLWKCRITERKSNSFNKFHIHAPVVVATSWTRRLSSMVTFALLKLIKGPSCGIHASCQNQKDSPSEVDHARTPWKDDHIFANARQS</sequence>
<proteinExistence type="predicted"/>
<name>A0ABR2ECE4_9ROSI</name>
<gene>
    <name evidence="1" type="ORF">V6N12_010001</name>
</gene>
<organism evidence="1 2">
    <name type="scientific">Hibiscus sabdariffa</name>
    <name type="common">roselle</name>
    <dbReference type="NCBI Taxonomy" id="183260"/>
    <lineage>
        <taxon>Eukaryota</taxon>
        <taxon>Viridiplantae</taxon>
        <taxon>Streptophyta</taxon>
        <taxon>Embryophyta</taxon>
        <taxon>Tracheophyta</taxon>
        <taxon>Spermatophyta</taxon>
        <taxon>Magnoliopsida</taxon>
        <taxon>eudicotyledons</taxon>
        <taxon>Gunneridae</taxon>
        <taxon>Pentapetalae</taxon>
        <taxon>rosids</taxon>
        <taxon>malvids</taxon>
        <taxon>Malvales</taxon>
        <taxon>Malvaceae</taxon>
        <taxon>Malvoideae</taxon>
        <taxon>Hibiscus</taxon>
    </lineage>
</organism>
<reference evidence="1 2" key="1">
    <citation type="journal article" date="2024" name="G3 (Bethesda)">
        <title>Genome assembly of Hibiscus sabdariffa L. provides insights into metabolisms of medicinal natural products.</title>
        <authorList>
            <person name="Kim T."/>
        </authorList>
    </citation>
    <scope>NUCLEOTIDE SEQUENCE [LARGE SCALE GENOMIC DNA]</scope>
    <source>
        <strain evidence="1">TK-2024</strain>
        <tissue evidence="1">Old leaves</tissue>
    </source>
</reference>
<dbReference type="Proteomes" id="UP001472677">
    <property type="component" value="Unassembled WGS sequence"/>
</dbReference>